<evidence type="ECO:0000313" key="3">
    <source>
        <dbReference type="Proteomes" id="UP000007148"/>
    </source>
</evidence>
<name>G4TGF3_SERID</name>
<dbReference type="Proteomes" id="UP000007148">
    <property type="component" value="Unassembled WGS sequence"/>
</dbReference>
<keyword evidence="3" id="KW-1185">Reference proteome</keyword>
<gene>
    <name evidence="2" type="ORF">PIIN_04329</name>
</gene>
<dbReference type="SUPFAM" id="SSF52047">
    <property type="entry name" value="RNI-like"/>
    <property type="match status" value="1"/>
</dbReference>
<organism evidence="2 3">
    <name type="scientific">Serendipita indica (strain DSM 11827)</name>
    <name type="common">Root endophyte fungus</name>
    <name type="synonym">Piriformospora indica</name>
    <dbReference type="NCBI Taxonomy" id="1109443"/>
    <lineage>
        <taxon>Eukaryota</taxon>
        <taxon>Fungi</taxon>
        <taxon>Dikarya</taxon>
        <taxon>Basidiomycota</taxon>
        <taxon>Agaricomycotina</taxon>
        <taxon>Agaricomycetes</taxon>
        <taxon>Sebacinales</taxon>
        <taxon>Serendipitaceae</taxon>
        <taxon>Serendipita</taxon>
    </lineage>
</organism>
<reference evidence="2 3" key="1">
    <citation type="journal article" date="2011" name="PLoS Pathog.">
        <title>Endophytic Life Strategies Decoded by Genome and Transcriptome Analyses of the Mutualistic Root Symbiont Piriformospora indica.</title>
        <authorList>
            <person name="Zuccaro A."/>
            <person name="Lahrmann U."/>
            <person name="Guldener U."/>
            <person name="Langen G."/>
            <person name="Pfiffi S."/>
            <person name="Biedenkopf D."/>
            <person name="Wong P."/>
            <person name="Samans B."/>
            <person name="Grimm C."/>
            <person name="Basiewicz M."/>
            <person name="Murat C."/>
            <person name="Martin F."/>
            <person name="Kogel K.H."/>
        </authorList>
    </citation>
    <scope>NUCLEOTIDE SEQUENCE [LARGE SCALE GENOMIC DNA]</scope>
    <source>
        <strain evidence="2 3">DSM 11827</strain>
    </source>
</reference>
<proteinExistence type="predicted"/>
<dbReference type="InParanoid" id="G4TGF3"/>
<dbReference type="AlphaFoldDB" id="G4TGF3"/>
<dbReference type="HOGENOM" id="CLU_045728_0_0_1"/>
<dbReference type="InterPro" id="IPR036047">
    <property type="entry name" value="F-box-like_dom_sf"/>
</dbReference>
<dbReference type="Pfam" id="PF12937">
    <property type="entry name" value="F-box-like"/>
    <property type="match status" value="1"/>
</dbReference>
<dbReference type="InterPro" id="IPR001810">
    <property type="entry name" value="F-box_dom"/>
</dbReference>
<protein>
    <recommendedName>
        <fullName evidence="1">F-box domain-containing protein</fullName>
    </recommendedName>
</protein>
<evidence type="ECO:0000259" key="1">
    <source>
        <dbReference type="Pfam" id="PF12937"/>
    </source>
</evidence>
<dbReference type="OrthoDB" id="3235815at2759"/>
<accession>G4TGF3</accession>
<dbReference type="EMBL" id="CAFZ01000081">
    <property type="protein sequence ID" value="CCA70390.1"/>
    <property type="molecule type" value="Genomic_DNA"/>
</dbReference>
<evidence type="ECO:0000313" key="2">
    <source>
        <dbReference type="EMBL" id="CCA70390.1"/>
    </source>
</evidence>
<dbReference type="eggNOG" id="ENOG502RD6T">
    <property type="taxonomic scope" value="Eukaryota"/>
</dbReference>
<comment type="caution">
    <text evidence="2">The sequence shown here is derived from an EMBL/GenBank/DDBJ whole genome shotgun (WGS) entry which is preliminary data.</text>
</comment>
<dbReference type="SUPFAM" id="SSF81383">
    <property type="entry name" value="F-box domain"/>
    <property type="match status" value="1"/>
</dbReference>
<feature type="domain" description="F-box" evidence="1">
    <location>
        <begin position="10"/>
        <end position="63"/>
    </location>
</feature>
<sequence>MEHASTANGKLPRELLELIFKNLCPTIEDRDSDPGQLDRLLLVCRFWTMVALDYRHLWSSIFIILKREPDYAFWTSYARTRLQRAGPTEPLQIKLITRGLYNQTDQDEEMKILLSILTGSTGEVAQRWRQLVCVSTKPTTKRIYDHFFSFPTPKLEILIINGVSILQTYQFLPDTPSLSELRLAWCNIPHIKDLSSLICLDITMSGNAANLLEQATRLERYKYTHLRDWELTRTIHLPRLLHLEIMAPFFSGSLNRLTAPNLVGLRIHLPRSDHISWVFNAPGIPLRTLRELDLYSCLMDEQLDKGELRKLLLATPNLKKLSSGQPNIAVLLLCLLLDMDNLHQAAPGLLFGCLNDTALLGVGEERQKTIMRLLEIIKEKYKHLLYISV</sequence>